<feature type="transmembrane region" description="Helical" evidence="9">
    <location>
        <begin position="45"/>
        <end position="64"/>
    </location>
</feature>
<comment type="subcellular location">
    <subcellularLocation>
        <location evidence="1">Cell inner membrane</location>
        <topology evidence="1">Multi-pass membrane protein</topology>
    </subcellularLocation>
</comment>
<dbReference type="InterPro" id="IPR007272">
    <property type="entry name" value="Sulf_transp_TsuA/YedE"/>
</dbReference>
<comment type="caution">
    <text evidence="10">The sequence shown here is derived from an EMBL/GenBank/DDBJ whole genome shotgun (WGS) entry which is preliminary data.</text>
</comment>
<reference evidence="10 11" key="1">
    <citation type="journal article" date="2019" name="Appl. Microbiol. Biotechnol.">
        <title>Differential efficiency of wild type rhizogenic strains for rol gene transformation of plants.</title>
        <authorList>
            <person name="Desmet S."/>
            <person name="De Keyser E."/>
            <person name="Van Vaerenbergh J."/>
            <person name="Baeyen S."/>
            <person name="Van Huylenbroeck J."/>
            <person name="Geelen D."/>
            <person name="Dhooghe E."/>
        </authorList>
    </citation>
    <scope>NUCLEOTIDE SEQUENCE [LARGE SCALE GENOMIC DNA]</scope>
    <source>
        <strain evidence="10 11">MAFF210266</strain>
    </source>
</reference>
<gene>
    <name evidence="10" type="ORF">EXN61_08395</name>
</gene>
<keyword evidence="6 9" id="KW-1133">Transmembrane helix</keyword>
<keyword evidence="4" id="KW-0997">Cell inner membrane</keyword>
<dbReference type="RefSeq" id="WP_142856018.1">
    <property type="nucleotide sequence ID" value="NZ_SGOE01000002.1"/>
</dbReference>
<evidence type="ECO:0000313" key="11">
    <source>
        <dbReference type="Proteomes" id="UP000317023"/>
    </source>
</evidence>
<evidence type="ECO:0000256" key="3">
    <source>
        <dbReference type="ARBA" id="ARBA00022475"/>
    </source>
</evidence>
<keyword evidence="5 9" id="KW-0812">Transmembrane</keyword>
<dbReference type="Pfam" id="PF04143">
    <property type="entry name" value="Sulf_transp"/>
    <property type="match status" value="1"/>
</dbReference>
<evidence type="ECO:0000256" key="2">
    <source>
        <dbReference type="ARBA" id="ARBA00022448"/>
    </source>
</evidence>
<sequence>MSPYWPPLFGGMMLGLASILLFLFNGRIAGISGIMGRVLGRERRLADLAFVAGLLAGPYLYAAAFGGLPIVTIIAPWPLIILAGLLVGFGTRMGSGCTSGHGIMGLARFSRRSIAATAIFLISGICAATITGALS</sequence>
<evidence type="ECO:0000256" key="7">
    <source>
        <dbReference type="ARBA" id="ARBA00023136"/>
    </source>
</evidence>
<dbReference type="Proteomes" id="UP000317023">
    <property type="component" value="Unassembled WGS sequence"/>
</dbReference>
<dbReference type="GO" id="GO:0005886">
    <property type="term" value="C:plasma membrane"/>
    <property type="evidence" value="ECO:0007669"/>
    <property type="project" value="UniProtKB-SubCell"/>
</dbReference>
<name>A0A546Y2D6_AGRTU</name>
<keyword evidence="2" id="KW-0813">Transport</keyword>
<dbReference type="EMBL" id="SGOE01000002">
    <property type="protein sequence ID" value="TRB07143.1"/>
    <property type="molecule type" value="Genomic_DNA"/>
</dbReference>
<comment type="similarity">
    <text evidence="8">Belongs to the TsuA/YedE (TC 9.B.102) family.</text>
</comment>
<organism evidence="10 11">
    <name type="scientific">Agrobacterium tumefaciens</name>
    <dbReference type="NCBI Taxonomy" id="358"/>
    <lineage>
        <taxon>Bacteria</taxon>
        <taxon>Pseudomonadati</taxon>
        <taxon>Pseudomonadota</taxon>
        <taxon>Alphaproteobacteria</taxon>
        <taxon>Hyphomicrobiales</taxon>
        <taxon>Rhizobiaceae</taxon>
        <taxon>Rhizobium/Agrobacterium group</taxon>
        <taxon>Agrobacterium</taxon>
        <taxon>Agrobacterium tumefaciens complex</taxon>
    </lineage>
</organism>
<proteinExistence type="inferred from homology"/>
<dbReference type="PANTHER" id="PTHR30574">
    <property type="entry name" value="INNER MEMBRANE PROTEIN YEDE"/>
    <property type="match status" value="1"/>
</dbReference>
<evidence type="ECO:0000256" key="4">
    <source>
        <dbReference type="ARBA" id="ARBA00022519"/>
    </source>
</evidence>
<dbReference type="AlphaFoldDB" id="A0A546Y2D6"/>
<evidence type="ECO:0000256" key="1">
    <source>
        <dbReference type="ARBA" id="ARBA00004429"/>
    </source>
</evidence>
<keyword evidence="7 9" id="KW-0472">Membrane</keyword>
<accession>A0A546Y2D6</accession>
<evidence type="ECO:0000256" key="6">
    <source>
        <dbReference type="ARBA" id="ARBA00022989"/>
    </source>
</evidence>
<evidence type="ECO:0000256" key="8">
    <source>
        <dbReference type="ARBA" id="ARBA00035655"/>
    </source>
</evidence>
<feature type="transmembrane region" description="Helical" evidence="9">
    <location>
        <begin position="6"/>
        <end position="24"/>
    </location>
</feature>
<feature type="transmembrane region" description="Helical" evidence="9">
    <location>
        <begin position="70"/>
        <end position="93"/>
    </location>
</feature>
<dbReference type="PANTHER" id="PTHR30574:SF1">
    <property type="entry name" value="SULPHUR TRANSPORT DOMAIN-CONTAINING PROTEIN"/>
    <property type="match status" value="1"/>
</dbReference>
<evidence type="ECO:0000256" key="5">
    <source>
        <dbReference type="ARBA" id="ARBA00022692"/>
    </source>
</evidence>
<keyword evidence="3" id="KW-1003">Cell membrane</keyword>
<evidence type="ECO:0000313" key="10">
    <source>
        <dbReference type="EMBL" id="TRB07143.1"/>
    </source>
</evidence>
<feature type="transmembrane region" description="Helical" evidence="9">
    <location>
        <begin position="114"/>
        <end position="134"/>
    </location>
</feature>
<protein>
    <submittedName>
        <fullName evidence="10">YeeE/YedE family protein</fullName>
    </submittedName>
</protein>
<evidence type="ECO:0000256" key="9">
    <source>
        <dbReference type="SAM" id="Phobius"/>
    </source>
</evidence>